<feature type="region of interest" description="Disordered" evidence="1">
    <location>
        <begin position="165"/>
        <end position="213"/>
    </location>
</feature>
<dbReference type="GeneID" id="26838802"/>
<organism evidence="2 3">
    <name type="scientific">Debaryomyces fabryi</name>
    <dbReference type="NCBI Taxonomy" id="58627"/>
    <lineage>
        <taxon>Eukaryota</taxon>
        <taxon>Fungi</taxon>
        <taxon>Dikarya</taxon>
        <taxon>Ascomycota</taxon>
        <taxon>Saccharomycotina</taxon>
        <taxon>Pichiomycetes</taxon>
        <taxon>Debaryomycetaceae</taxon>
        <taxon>Debaryomyces</taxon>
    </lineage>
</organism>
<feature type="region of interest" description="Disordered" evidence="1">
    <location>
        <begin position="61"/>
        <end position="135"/>
    </location>
</feature>
<proteinExistence type="predicted"/>
<protein>
    <submittedName>
        <fullName evidence="2">Uncharacterized protein</fullName>
    </submittedName>
</protein>
<gene>
    <name evidence="2" type="ORF">AC631_01793</name>
</gene>
<sequence length="263" mass="30035">MPIPDTTMSFAQTYIFASTVRNKLTKQASNPNSSLRVLVTQANMLDNIMDHLAEETDKRVTKHMSSQVESDQKHVSFQLPERKIQQGVSTKVTEYEVGSDSDSDSDSDSYSDDDDEDESDSDSDYYYYSDSDEEEEIQIPSIQIAKVQSFKQLPSMDLSQYTIQEEEEDEYDEGVEEDRGDEEIPELSRSTSLTDDENSSLSDEEDLNQSNYTFDADSSYVSYHDKKSKDVSKQDNLLITRSTDHFEASHRESPNTFAIENIF</sequence>
<feature type="compositionally biased region" description="Basic and acidic residues" evidence="1">
    <location>
        <begin position="70"/>
        <end position="84"/>
    </location>
</feature>
<feature type="compositionally biased region" description="Acidic residues" evidence="1">
    <location>
        <begin position="165"/>
        <end position="185"/>
    </location>
</feature>
<dbReference type="AlphaFoldDB" id="A0A0V1Q1P3"/>
<dbReference type="Proteomes" id="UP000054251">
    <property type="component" value="Unassembled WGS sequence"/>
</dbReference>
<comment type="caution">
    <text evidence="2">The sequence shown here is derived from an EMBL/GenBank/DDBJ whole genome shotgun (WGS) entry which is preliminary data.</text>
</comment>
<reference evidence="2 3" key="1">
    <citation type="submission" date="2015-11" db="EMBL/GenBank/DDBJ databases">
        <title>The genome of Debaryomyces fabryi.</title>
        <authorList>
            <person name="Tafer H."/>
            <person name="Lopandic K."/>
        </authorList>
    </citation>
    <scope>NUCLEOTIDE SEQUENCE [LARGE SCALE GENOMIC DNA]</scope>
    <source>
        <strain evidence="2 3">CBS 789</strain>
    </source>
</reference>
<evidence type="ECO:0000256" key="1">
    <source>
        <dbReference type="SAM" id="MobiDB-lite"/>
    </source>
</evidence>
<keyword evidence="3" id="KW-1185">Reference proteome</keyword>
<evidence type="ECO:0000313" key="3">
    <source>
        <dbReference type="Proteomes" id="UP000054251"/>
    </source>
</evidence>
<dbReference type="EMBL" id="LMYN01000027">
    <property type="protein sequence ID" value="KSA02424.1"/>
    <property type="molecule type" value="Genomic_DNA"/>
</dbReference>
<feature type="compositionally biased region" description="Acidic residues" evidence="1">
    <location>
        <begin position="97"/>
        <end position="123"/>
    </location>
</feature>
<feature type="compositionally biased region" description="Acidic residues" evidence="1">
    <location>
        <begin position="194"/>
        <end position="207"/>
    </location>
</feature>
<dbReference type="PANTHER" id="PTHR36826:SF1">
    <property type="entry name" value="PROTEIN ECM13"/>
    <property type="match status" value="1"/>
</dbReference>
<dbReference type="PANTHER" id="PTHR36826">
    <property type="entry name" value="PROTEIN ECM13"/>
    <property type="match status" value="1"/>
</dbReference>
<evidence type="ECO:0000313" key="2">
    <source>
        <dbReference type="EMBL" id="KSA02424.1"/>
    </source>
</evidence>
<dbReference type="InterPro" id="IPR037738">
    <property type="entry name" value="Ecm13-like"/>
</dbReference>
<name>A0A0V1Q1P3_9ASCO</name>
<dbReference type="OrthoDB" id="5431245at2759"/>
<accession>A0A0V1Q1P3</accession>
<dbReference type="RefSeq" id="XP_015468526.1">
    <property type="nucleotide sequence ID" value="XM_015610623.1"/>
</dbReference>